<accession>U1HS04</accession>
<name>U1HS04_ENDPU</name>
<keyword evidence="2" id="KW-0472">Membrane</keyword>
<keyword evidence="2" id="KW-1133">Transmembrane helix</keyword>
<dbReference type="GO" id="GO:0031505">
    <property type="term" value="P:fungal-type cell wall organization"/>
    <property type="evidence" value="ECO:0007669"/>
    <property type="project" value="TreeGrafter"/>
</dbReference>
<feature type="transmembrane region" description="Helical" evidence="2">
    <location>
        <begin position="6"/>
        <end position="29"/>
    </location>
</feature>
<feature type="transmembrane region" description="Helical" evidence="2">
    <location>
        <begin position="148"/>
        <end position="172"/>
    </location>
</feature>
<dbReference type="RefSeq" id="XP_007801078.1">
    <property type="nucleotide sequence ID" value="XM_007802887.1"/>
</dbReference>
<dbReference type="PANTHER" id="PTHR28019">
    <property type="entry name" value="CELL MEMBRANE PROTEIN YLR413W-RELATED"/>
    <property type="match status" value="1"/>
</dbReference>
<dbReference type="AlphaFoldDB" id="U1HS04"/>
<keyword evidence="4" id="KW-1185">Reference proteome</keyword>
<dbReference type="GO" id="GO:0005886">
    <property type="term" value="C:plasma membrane"/>
    <property type="evidence" value="ECO:0007669"/>
    <property type="project" value="InterPro"/>
</dbReference>
<dbReference type="eggNOG" id="ENOG502T6UF">
    <property type="taxonomic scope" value="Eukaryota"/>
</dbReference>
<dbReference type="GeneID" id="19238185"/>
<feature type="transmembrane region" description="Helical" evidence="2">
    <location>
        <begin position="178"/>
        <end position="199"/>
    </location>
</feature>
<protein>
    <recommendedName>
        <fullName evidence="5">Actin cortical patch SUR7/pH-response regulator PalI</fullName>
    </recommendedName>
</protein>
<keyword evidence="2" id="KW-0812">Transmembrane</keyword>
<dbReference type="Proteomes" id="UP000019373">
    <property type="component" value="Unassembled WGS sequence"/>
</dbReference>
<dbReference type="InterPro" id="IPR052413">
    <property type="entry name" value="SUR7_domain"/>
</dbReference>
<feature type="region of interest" description="Disordered" evidence="1">
    <location>
        <begin position="333"/>
        <end position="368"/>
    </location>
</feature>
<dbReference type="EMBL" id="KE720961">
    <property type="protein sequence ID" value="ERF73305.1"/>
    <property type="molecule type" value="Genomic_DNA"/>
</dbReference>
<gene>
    <name evidence="3" type="ORF">EPUS_03138</name>
</gene>
<sequence length="368" mass="40496">MARNMAVIAAEILTILALIVACIFSFGGMKPVGELDTRYLALIDTSNITSTVSQVTYHGLPDSHDFSKHKDVFAIYLYAYCSGTLEDKNSKDDAKRYKINFCSKPGSELFDQYRLWKVWGVDLATPRKAKNEVDKSIGVAAIKKMPRVILVGFNTAMLSLGLTVLAGLSSYFFRHWSLITAAVFSTISSISILTVSSLCQSLYPTLIHRTNDYTISFGSSNGTLTSRYSARQLSILWLVSCLSTLASICLIFGALRSHYGARNPKNGPRRSGEDKTGGLGGLVRRTTDRFFDTVDVSGTYQKLGGDGRDALVRAISIGGESRKNISEVELIEQNENGRDDGTGGSLVHGPHRGLRDEEDTRYEPMRHH</sequence>
<dbReference type="InterPro" id="IPR009571">
    <property type="entry name" value="SUR7/Rim9-like_fungi"/>
</dbReference>
<evidence type="ECO:0000256" key="1">
    <source>
        <dbReference type="SAM" id="MobiDB-lite"/>
    </source>
</evidence>
<proteinExistence type="predicted"/>
<dbReference type="GO" id="GO:0051285">
    <property type="term" value="C:cell cortex of cell tip"/>
    <property type="evidence" value="ECO:0007669"/>
    <property type="project" value="TreeGrafter"/>
</dbReference>
<reference evidence="4" key="1">
    <citation type="journal article" date="2014" name="BMC Genomics">
        <title>Genome characteristics reveal the impact of lichenization on lichen-forming fungus Endocarpon pusillum Hedwig (Verrucariales, Ascomycota).</title>
        <authorList>
            <person name="Wang Y.-Y."/>
            <person name="Liu B."/>
            <person name="Zhang X.-Y."/>
            <person name="Zhou Q.-M."/>
            <person name="Zhang T."/>
            <person name="Li H."/>
            <person name="Yu Y.-F."/>
            <person name="Zhang X.-L."/>
            <person name="Hao X.-Y."/>
            <person name="Wang M."/>
            <person name="Wang L."/>
            <person name="Wei J.-C."/>
        </authorList>
    </citation>
    <scope>NUCLEOTIDE SEQUENCE [LARGE SCALE GENOMIC DNA]</scope>
    <source>
        <strain evidence="4">Z07020 / HMAS-L-300199</strain>
    </source>
</reference>
<dbReference type="PANTHER" id="PTHR28019:SF2">
    <property type="entry name" value="CELL MEMBRANE PROTEIN YLR413W-RELATED"/>
    <property type="match status" value="1"/>
</dbReference>
<dbReference type="HOGENOM" id="CLU_752324_0_0_1"/>
<evidence type="ECO:0008006" key="5">
    <source>
        <dbReference type="Google" id="ProtNLM"/>
    </source>
</evidence>
<evidence type="ECO:0000256" key="2">
    <source>
        <dbReference type="SAM" id="Phobius"/>
    </source>
</evidence>
<organism evidence="3 4">
    <name type="scientific">Endocarpon pusillum (strain Z07020 / HMAS-L-300199)</name>
    <name type="common">Lichen-forming fungus</name>
    <dbReference type="NCBI Taxonomy" id="1263415"/>
    <lineage>
        <taxon>Eukaryota</taxon>
        <taxon>Fungi</taxon>
        <taxon>Dikarya</taxon>
        <taxon>Ascomycota</taxon>
        <taxon>Pezizomycotina</taxon>
        <taxon>Eurotiomycetes</taxon>
        <taxon>Chaetothyriomycetidae</taxon>
        <taxon>Verrucariales</taxon>
        <taxon>Verrucariaceae</taxon>
        <taxon>Endocarpon</taxon>
    </lineage>
</organism>
<dbReference type="OrthoDB" id="4480814at2759"/>
<dbReference type="Pfam" id="PF06687">
    <property type="entry name" value="SUR7"/>
    <property type="match status" value="1"/>
</dbReference>
<evidence type="ECO:0000313" key="4">
    <source>
        <dbReference type="Proteomes" id="UP000019373"/>
    </source>
</evidence>
<feature type="transmembrane region" description="Helical" evidence="2">
    <location>
        <begin position="235"/>
        <end position="255"/>
    </location>
</feature>
<evidence type="ECO:0000313" key="3">
    <source>
        <dbReference type="EMBL" id="ERF73305.1"/>
    </source>
</evidence>
<dbReference type="PROSITE" id="PS51257">
    <property type="entry name" value="PROKAR_LIPOPROTEIN"/>
    <property type="match status" value="1"/>
</dbReference>